<dbReference type="PANTHER" id="PTHR21459">
    <property type="entry name" value="PROTEIN CBG08968"/>
    <property type="match status" value="1"/>
</dbReference>
<dbReference type="EMBL" id="KN553037">
    <property type="protein sequence ID" value="KHJ90408.1"/>
    <property type="molecule type" value="Genomic_DNA"/>
</dbReference>
<dbReference type="PANTHER" id="PTHR21459:SF2">
    <property type="entry name" value="PROTEIN CBG08968"/>
    <property type="match status" value="1"/>
</dbReference>
<evidence type="ECO:0000313" key="2">
    <source>
        <dbReference type="Proteomes" id="UP000053660"/>
    </source>
</evidence>
<dbReference type="AlphaFoldDB" id="A0A0B1SYM1"/>
<dbReference type="OrthoDB" id="5859941at2759"/>
<feature type="non-terminal residue" evidence="1">
    <location>
        <position position="241"/>
    </location>
</feature>
<accession>A0A0B1SYM1</accession>
<evidence type="ECO:0000313" key="1">
    <source>
        <dbReference type="EMBL" id="KHJ90408.1"/>
    </source>
</evidence>
<dbReference type="Proteomes" id="UP000053660">
    <property type="component" value="Unassembled WGS sequence"/>
</dbReference>
<gene>
    <name evidence="1" type="ORF">OESDEN_09750</name>
</gene>
<protein>
    <submittedName>
        <fullName evidence="1">Uncharacterized protein</fullName>
    </submittedName>
</protein>
<sequence length="241" mass="28030">MTRQSSKKTQEDNAQCDGMPLWASKLIESGLVSFRQTQNMILTRLSKLEEKIDSRSFTDDQQSLLHSTVIKIRADDEKINEKSEKITWVGIGEQATETSTRRFDHEIIKEAVYTSGDQELIQELEEGHITHQRFPPGKPRKPGQRGRIIKVTLLSQALRDRLLTHMRSSKQSLTKPFTHSYARRDYTIEELKLDRYLRKQAGDVSAQSDPCHYVISKYIPLRTIHSRAETYPYKIEKLERK</sequence>
<keyword evidence="2" id="KW-1185">Reference proteome</keyword>
<name>A0A0B1SYM1_OESDE</name>
<reference evidence="1 2" key="1">
    <citation type="submission" date="2014-03" db="EMBL/GenBank/DDBJ databases">
        <title>Draft genome of the hookworm Oesophagostomum dentatum.</title>
        <authorList>
            <person name="Mitreva M."/>
        </authorList>
    </citation>
    <scope>NUCLEOTIDE SEQUENCE [LARGE SCALE GENOMIC DNA]</scope>
    <source>
        <strain evidence="1 2">OD-Hann</strain>
    </source>
</reference>
<proteinExistence type="predicted"/>
<organism evidence="1 2">
    <name type="scientific">Oesophagostomum dentatum</name>
    <name type="common">Nodular worm</name>
    <dbReference type="NCBI Taxonomy" id="61180"/>
    <lineage>
        <taxon>Eukaryota</taxon>
        <taxon>Metazoa</taxon>
        <taxon>Ecdysozoa</taxon>
        <taxon>Nematoda</taxon>
        <taxon>Chromadorea</taxon>
        <taxon>Rhabditida</taxon>
        <taxon>Rhabditina</taxon>
        <taxon>Rhabditomorpha</taxon>
        <taxon>Strongyloidea</taxon>
        <taxon>Strongylidae</taxon>
        <taxon>Oesophagostomum</taxon>
    </lineage>
</organism>